<gene>
    <name evidence="2" type="ORF">WMY93_000674</name>
</gene>
<reference evidence="3" key="1">
    <citation type="submission" date="2024-04" db="EMBL/GenBank/DDBJ databases">
        <title>Salinicola lusitanus LLJ914,a marine bacterium isolated from the Okinawa Trough.</title>
        <authorList>
            <person name="Li J."/>
        </authorList>
    </citation>
    <scope>NUCLEOTIDE SEQUENCE [LARGE SCALE GENOMIC DNA]</scope>
</reference>
<evidence type="ECO:0000256" key="1">
    <source>
        <dbReference type="SAM" id="MobiDB-lite"/>
    </source>
</evidence>
<sequence length="297" mass="34914">MIRLIRRVLIARNNQEQQEPCGTQISQSLSTRQSTESQVQSNTSSETRPFEVLKSTHSEEEPQEALLEEKTIRLRLSSIEKQLSQLPFEVQLPNEERHTLVQLDQRIQSNTSPQIRASEVPNPSHSKEESQEALLKETQIRHELPCEAQLQDKQRQTTDYLDQNQDHDEWDTPPPQRKEMRPTRIQQAAQSPAQCLYGEMWMNKHWNDLIYEVTRRVMRSKNKFEIERLSEELLQGSSFRYLSGTLRSKSWVYYTVQYDTTYKDIILKTIQQHLETPKRRTLGSVLRSVCSALCCWN</sequence>
<accession>A0AAW0PZZ5</accession>
<name>A0AAW0PZZ5_9GOBI</name>
<feature type="compositionally biased region" description="Polar residues" evidence="1">
    <location>
        <begin position="15"/>
        <end position="47"/>
    </location>
</feature>
<organism evidence="2 3">
    <name type="scientific">Mugilogobius chulae</name>
    <name type="common">yellowstripe goby</name>
    <dbReference type="NCBI Taxonomy" id="88201"/>
    <lineage>
        <taxon>Eukaryota</taxon>
        <taxon>Metazoa</taxon>
        <taxon>Chordata</taxon>
        <taxon>Craniata</taxon>
        <taxon>Vertebrata</taxon>
        <taxon>Euteleostomi</taxon>
        <taxon>Actinopterygii</taxon>
        <taxon>Neopterygii</taxon>
        <taxon>Teleostei</taxon>
        <taxon>Neoteleostei</taxon>
        <taxon>Acanthomorphata</taxon>
        <taxon>Gobiaria</taxon>
        <taxon>Gobiiformes</taxon>
        <taxon>Gobioidei</taxon>
        <taxon>Gobiidae</taxon>
        <taxon>Gobionellinae</taxon>
        <taxon>Mugilogobius</taxon>
    </lineage>
</organism>
<dbReference type="Proteomes" id="UP001460270">
    <property type="component" value="Unassembled WGS sequence"/>
</dbReference>
<feature type="region of interest" description="Disordered" evidence="1">
    <location>
        <begin position="105"/>
        <end position="134"/>
    </location>
</feature>
<protein>
    <submittedName>
        <fullName evidence="2">Uncharacterized protein</fullName>
    </submittedName>
</protein>
<evidence type="ECO:0000313" key="3">
    <source>
        <dbReference type="Proteomes" id="UP001460270"/>
    </source>
</evidence>
<proteinExistence type="predicted"/>
<keyword evidence="3" id="KW-1185">Reference proteome</keyword>
<evidence type="ECO:0000313" key="2">
    <source>
        <dbReference type="EMBL" id="KAK7944946.1"/>
    </source>
</evidence>
<dbReference type="AlphaFoldDB" id="A0AAW0PZZ5"/>
<feature type="region of interest" description="Disordered" evidence="1">
    <location>
        <begin position="148"/>
        <end position="189"/>
    </location>
</feature>
<feature type="region of interest" description="Disordered" evidence="1">
    <location>
        <begin position="15"/>
        <end position="65"/>
    </location>
</feature>
<comment type="caution">
    <text evidence="2">The sequence shown here is derived from an EMBL/GenBank/DDBJ whole genome shotgun (WGS) entry which is preliminary data.</text>
</comment>
<feature type="compositionally biased region" description="Basic and acidic residues" evidence="1">
    <location>
        <begin position="48"/>
        <end position="60"/>
    </location>
</feature>
<feature type="compositionally biased region" description="Basic and acidic residues" evidence="1">
    <location>
        <begin position="125"/>
        <end position="134"/>
    </location>
</feature>
<feature type="compositionally biased region" description="Polar residues" evidence="1">
    <location>
        <begin position="105"/>
        <end position="115"/>
    </location>
</feature>
<dbReference type="EMBL" id="JBBPFD010000001">
    <property type="protein sequence ID" value="KAK7944946.1"/>
    <property type="molecule type" value="Genomic_DNA"/>
</dbReference>